<dbReference type="GO" id="GO:0032263">
    <property type="term" value="P:GMP salvage"/>
    <property type="evidence" value="ECO:0007669"/>
    <property type="project" value="UniProtKB-UniRule"/>
</dbReference>
<feature type="binding site" evidence="4">
    <location>
        <position position="370"/>
    </location>
    <ligand>
        <name>ATP</name>
        <dbReference type="ChEBI" id="CHEBI:30616"/>
    </ligand>
</feature>
<dbReference type="GO" id="GO:0106366">
    <property type="term" value="F:guanosine kinase activity"/>
    <property type="evidence" value="ECO:0007669"/>
    <property type="project" value="InterPro"/>
</dbReference>
<dbReference type="GO" id="GO:0008906">
    <property type="term" value="F:inosine kinase activity"/>
    <property type="evidence" value="ECO:0007669"/>
    <property type="project" value="UniProtKB-UniRule"/>
</dbReference>
<dbReference type="InterPro" id="IPR052700">
    <property type="entry name" value="Carb_kinase_PfkB-like"/>
</dbReference>
<accession>A0A1M6EKR4</accession>
<keyword evidence="4" id="KW-0460">Magnesium</keyword>
<keyword evidence="4" id="KW-0547">Nucleotide-binding</keyword>
<protein>
    <recommendedName>
        <fullName evidence="4">Guanosine-inosine kinase</fullName>
        <ecNumber evidence="4">2.7.1.73</ecNumber>
    </recommendedName>
</protein>
<dbReference type="NCBIfam" id="NF011655">
    <property type="entry name" value="PRK15074.1"/>
    <property type="match status" value="1"/>
</dbReference>
<dbReference type="EC" id="2.7.1.73" evidence="4"/>
<keyword evidence="3 4" id="KW-0418">Kinase</keyword>
<keyword evidence="7" id="KW-1185">Reference proteome</keyword>
<dbReference type="EMBL" id="FQXZ01000050">
    <property type="protein sequence ID" value="SHI86091.1"/>
    <property type="molecule type" value="Genomic_DNA"/>
</dbReference>
<comment type="pathway">
    <text evidence="4">Purine metabolism; IMP biosynthesis via salvage pathway; IMP from inosine: step 1/1.</text>
</comment>
<evidence type="ECO:0000256" key="1">
    <source>
        <dbReference type="ARBA" id="ARBA00010688"/>
    </source>
</evidence>
<comment type="similarity">
    <text evidence="1 4">Belongs to the carbohydrate kinase PfkB family.</text>
</comment>
<dbReference type="GO" id="GO:0005524">
    <property type="term" value="F:ATP binding"/>
    <property type="evidence" value="ECO:0007669"/>
    <property type="project" value="UniProtKB-UniRule"/>
</dbReference>
<evidence type="ECO:0000256" key="3">
    <source>
        <dbReference type="ARBA" id="ARBA00022777"/>
    </source>
</evidence>
<proteinExistence type="inferred from homology"/>
<dbReference type="SUPFAM" id="SSF53613">
    <property type="entry name" value="Ribokinase-like"/>
    <property type="match status" value="1"/>
</dbReference>
<dbReference type="UniPathway" id="UPA00909"/>
<gene>
    <name evidence="6" type="primary">gsk_2</name>
    <name evidence="4" type="synonym">gsk</name>
    <name evidence="6" type="ORF">VA7868_04473</name>
</gene>
<dbReference type="UniPathway" id="UPA00591">
    <property type="reaction ID" value="UER00647"/>
</dbReference>
<comment type="cofactor">
    <cofactor evidence="4">
        <name>Mg(2+)</name>
        <dbReference type="ChEBI" id="CHEBI:18420"/>
    </cofactor>
</comment>
<keyword evidence="4" id="KW-0067">ATP-binding</keyword>
<evidence type="ECO:0000259" key="5">
    <source>
        <dbReference type="Pfam" id="PF00294"/>
    </source>
</evidence>
<dbReference type="InterPro" id="IPR011611">
    <property type="entry name" value="PfkB_dom"/>
</dbReference>
<comment type="caution">
    <text evidence="4">Lacks conserved residue(s) required for the propagation of feature annotation.</text>
</comment>
<dbReference type="HAMAP" id="MF_02246">
    <property type="entry name" value="Gua_Ino_kinase"/>
    <property type="match status" value="1"/>
</dbReference>
<keyword evidence="4" id="KW-0660">Purine salvage</keyword>
<feature type="binding site" evidence="4">
    <location>
        <position position="415"/>
    </location>
    <ligand>
        <name>ATP</name>
        <dbReference type="ChEBI" id="CHEBI:30616"/>
    </ligand>
</feature>
<dbReference type="InterPro" id="IPR029056">
    <property type="entry name" value="Ribokinase-like"/>
</dbReference>
<feature type="domain" description="Carbohydrate kinase PfkB" evidence="5">
    <location>
        <begin position="90"/>
        <end position="307"/>
    </location>
</feature>
<evidence type="ECO:0000313" key="6">
    <source>
        <dbReference type="EMBL" id="SHI86091.1"/>
    </source>
</evidence>
<evidence type="ECO:0000256" key="4">
    <source>
        <dbReference type="HAMAP-Rule" id="MF_02246"/>
    </source>
</evidence>
<dbReference type="PANTHER" id="PTHR43320">
    <property type="entry name" value="SUGAR KINASE"/>
    <property type="match status" value="1"/>
</dbReference>
<feature type="binding site" evidence="4">
    <location>
        <begin position="297"/>
        <end position="302"/>
    </location>
    <ligand>
        <name>ATP</name>
        <dbReference type="ChEBI" id="CHEBI:30616"/>
    </ligand>
</feature>
<feature type="binding site" evidence="4">
    <location>
        <begin position="106"/>
        <end position="110"/>
    </location>
    <ligand>
        <name>GMP</name>
        <dbReference type="ChEBI" id="CHEBI:58115"/>
    </ligand>
</feature>
<dbReference type="STRING" id="1216006.VA7868_04473"/>
<evidence type="ECO:0000256" key="2">
    <source>
        <dbReference type="ARBA" id="ARBA00022679"/>
    </source>
</evidence>
<sequence>MLSYCNLLTSFLYMKFPGQRKSKHYFPVDNRDPLISQTLNIKKFPRPHVIGIDQILVDIEAKIDEDLIRRHQLSIGHSLVLDDQSAECLYKELVDQQLITNEFAGGTVGNTLHNYSVLADDCSTLLGVMCNNIEIGSYGYRYLCNTSSRVNLNYLQGVNGPIGRCFTLINEAGERTFAISEGYMNQLIPESIPEAIFKNASALVLSAYLIRCKPGDPMPEATNRAIEYAKKYQVPVVLTLGTKQILESDPVFWQEFLKQHITVVAMNEEEGYALTGEENPLVAADKALEWVDLVLCTAGPLGLFMAGYTEEKAKRVTSLPLLPGEIAEFNRYEFSRPMKKSQCEEPIKVYSHIAPYMGGPEVIKNTNGAGDAALSALLHDMAANKYHKNNVPNSSKHQLDFITYSSFSQVCKYANRVSYEVLAQNSPRLSRGLPEKEDSLEEAYWER</sequence>
<dbReference type="Gene3D" id="3.40.1190.20">
    <property type="match status" value="1"/>
</dbReference>
<comment type="function">
    <text evidence="4">Catalyzes the phosphorylation of guanosine and inosine to GMP and IMP, respectively.</text>
</comment>
<comment type="catalytic activity">
    <reaction evidence="4">
        <text>inosine + ATP = IMP + ADP + H(+)</text>
        <dbReference type="Rhea" id="RHEA:21140"/>
        <dbReference type="ChEBI" id="CHEBI:15378"/>
        <dbReference type="ChEBI" id="CHEBI:17596"/>
        <dbReference type="ChEBI" id="CHEBI:30616"/>
        <dbReference type="ChEBI" id="CHEBI:58053"/>
        <dbReference type="ChEBI" id="CHEBI:456216"/>
        <dbReference type="EC" id="2.7.1.73"/>
    </reaction>
</comment>
<organism evidence="6 7">
    <name type="scientific">Vibrio aerogenes CECT 7868</name>
    <dbReference type="NCBI Taxonomy" id="1216006"/>
    <lineage>
        <taxon>Bacteria</taxon>
        <taxon>Pseudomonadati</taxon>
        <taxon>Pseudomonadota</taxon>
        <taxon>Gammaproteobacteria</taxon>
        <taxon>Vibrionales</taxon>
        <taxon>Vibrionaceae</taxon>
        <taxon>Vibrio</taxon>
    </lineage>
</organism>
<reference evidence="6 7" key="1">
    <citation type="submission" date="2016-11" db="EMBL/GenBank/DDBJ databases">
        <authorList>
            <person name="Jaros S."/>
            <person name="Januszkiewicz K."/>
            <person name="Wedrychowicz H."/>
        </authorList>
    </citation>
    <scope>NUCLEOTIDE SEQUENCE [LARGE SCALE GENOMIC DNA]</scope>
    <source>
        <strain evidence="6 7">CECT 7868</strain>
    </source>
</reference>
<dbReference type="PANTHER" id="PTHR43320:SF3">
    <property type="entry name" value="CARBOHYDRATE KINASE PFKB DOMAIN-CONTAINING PROTEIN"/>
    <property type="match status" value="1"/>
</dbReference>
<comment type="catalytic activity">
    <reaction evidence="4">
        <text>guanosine + ATP = GMP + ADP + H(+)</text>
        <dbReference type="Rhea" id="RHEA:27710"/>
        <dbReference type="ChEBI" id="CHEBI:15378"/>
        <dbReference type="ChEBI" id="CHEBI:16750"/>
        <dbReference type="ChEBI" id="CHEBI:30616"/>
        <dbReference type="ChEBI" id="CHEBI:58115"/>
        <dbReference type="ChEBI" id="CHEBI:456216"/>
        <dbReference type="EC" id="2.7.1.73"/>
    </reaction>
</comment>
<dbReference type="InterPro" id="IPR046405">
    <property type="entry name" value="IngK"/>
</dbReference>
<comment type="pathway">
    <text evidence="4">Purine metabolism; GMP biosynthesis via salvage pathway.</text>
</comment>
<evidence type="ECO:0000313" key="7">
    <source>
        <dbReference type="Proteomes" id="UP000184608"/>
    </source>
</evidence>
<dbReference type="AlphaFoldDB" id="A0A1M6EKR4"/>
<dbReference type="Proteomes" id="UP000184608">
    <property type="component" value="Unassembled WGS sequence"/>
</dbReference>
<keyword evidence="2 4" id="KW-0808">Transferase</keyword>
<dbReference type="GO" id="GO:0006166">
    <property type="term" value="P:purine ribonucleoside salvage"/>
    <property type="evidence" value="ECO:0007669"/>
    <property type="project" value="UniProtKB-KW"/>
</dbReference>
<dbReference type="GO" id="GO:0032264">
    <property type="term" value="P:IMP salvage"/>
    <property type="evidence" value="ECO:0007669"/>
    <property type="project" value="UniProtKB-UniRule"/>
</dbReference>
<dbReference type="Pfam" id="PF00294">
    <property type="entry name" value="PfkB"/>
    <property type="match status" value="1"/>
</dbReference>
<feature type="binding site" evidence="4">
    <location>
        <position position="211"/>
    </location>
    <ligand>
        <name>GMP</name>
        <dbReference type="ChEBI" id="CHEBI:58115"/>
    </ligand>
</feature>
<name>A0A1M6EKR4_9VIBR</name>